<name>A0A1I4ANT5_9HYPH</name>
<dbReference type="AlphaFoldDB" id="A0A1I4ANT5"/>
<sequence length="60" mass="6755">MCGFKDKRLKFRVNFAREPHFPISQKCDQRVLIGYKNVISAGGRVHFHSKIVPVGGALLS</sequence>
<proteinExistence type="predicted"/>
<keyword evidence="2" id="KW-1185">Reference proteome</keyword>
<organism evidence="1 2">
    <name type="scientific">Neomesorhizobium albiziae</name>
    <dbReference type="NCBI Taxonomy" id="335020"/>
    <lineage>
        <taxon>Bacteria</taxon>
        <taxon>Pseudomonadati</taxon>
        <taxon>Pseudomonadota</taxon>
        <taxon>Alphaproteobacteria</taxon>
        <taxon>Hyphomicrobiales</taxon>
        <taxon>Phyllobacteriaceae</taxon>
        <taxon>Neomesorhizobium</taxon>
    </lineage>
</organism>
<gene>
    <name evidence="1" type="ORF">SAMN04488498_108186</name>
</gene>
<dbReference type="EMBL" id="FOSL01000008">
    <property type="protein sequence ID" value="SFK57953.1"/>
    <property type="molecule type" value="Genomic_DNA"/>
</dbReference>
<protein>
    <submittedName>
        <fullName evidence="1">Uncharacterized protein</fullName>
    </submittedName>
</protein>
<dbReference type="Proteomes" id="UP000323300">
    <property type="component" value="Unassembled WGS sequence"/>
</dbReference>
<evidence type="ECO:0000313" key="2">
    <source>
        <dbReference type="Proteomes" id="UP000323300"/>
    </source>
</evidence>
<accession>A0A1I4ANT5</accession>
<evidence type="ECO:0000313" key="1">
    <source>
        <dbReference type="EMBL" id="SFK57953.1"/>
    </source>
</evidence>
<reference evidence="1 2" key="1">
    <citation type="submission" date="2016-10" db="EMBL/GenBank/DDBJ databases">
        <authorList>
            <person name="Varghese N."/>
            <person name="Submissions S."/>
        </authorList>
    </citation>
    <scope>NUCLEOTIDE SEQUENCE [LARGE SCALE GENOMIC DNA]</scope>
    <source>
        <strain evidence="1 2">DSM 21822</strain>
    </source>
</reference>